<dbReference type="Pfam" id="PF13817">
    <property type="entry name" value="DDE_Tnp_IS66_C"/>
    <property type="match status" value="1"/>
</dbReference>
<protein>
    <submittedName>
        <fullName evidence="2">Transposase IS66 family protein</fullName>
    </submittedName>
</protein>
<name>A0AAE8NDD6_BURCE</name>
<dbReference type="AlphaFoldDB" id="A0AAE8NDD6"/>
<sequence length="72" mass="7760">MRGVAIGRRNYLFAGADSGGERAAAIYSLIGTAKLNGLDPEAYLRAVLTRIADHPSNRVEDLLPWNMTTLAS</sequence>
<evidence type="ECO:0000259" key="1">
    <source>
        <dbReference type="Pfam" id="PF13817"/>
    </source>
</evidence>
<feature type="domain" description="Transposase IS66 C-terminal" evidence="1">
    <location>
        <begin position="28"/>
        <end position="65"/>
    </location>
</feature>
<dbReference type="EMBL" id="UARD01000010">
    <property type="protein sequence ID" value="SPV17825.1"/>
    <property type="molecule type" value="Genomic_DNA"/>
</dbReference>
<evidence type="ECO:0000313" key="3">
    <source>
        <dbReference type="Proteomes" id="UP000250416"/>
    </source>
</evidence>
<dbReference type="Proteomes" id="UP000250416">
    <property type="component" value="Unassembled WGS sequence"/>
</dbReference>
<comment type="caution">
    <text evidence="2">The sequence shown here is derived from an EMBL/GenBank/DDBJ whole genome shotgun (WGS) entry which is preliminary data.</text>
</comment>
<dbReference type="InterPro" id="IPR039552">
    <property type="entry name" value="IS66_C"/>
</dbReference>
<reference evidence="2 3" key="1">
    <citation type="submission" date="2018-06" db="EMBL/GenBank/DDBJ databases">
        <authorList>
            <consortium name="Pathogen Informatics"/>
            <person name="Doyle S."/>
        </authorList>
    </citation>
    <scope>NUCLEOTIDE SEQUENCE [LARGE SCALE GENOMIC DNA]</scope>
    <source>
        <strain evidence="2 3">NCTC10661</strain>
    </source>
</reference>
<gene>
    <name evidence="2" type="ORF">NCTC10661_02150</name>
</gene>
<evidence type="ECO:0000313" key="2">
    <source>
        <dbReference type="EMBL" id="SPV17825.1"/>
    </source>
</evidence>
<organism evidence="2 3">
    <name type="scientific">Burkholderia cepacia</name>
    <name type="common">Pseudomonas cepacia</name>
    <dbReference type="NCBI Taxonomy" id="292"/>
    <lineage>
        <taxon>Bacteria</taxon>
        <taxon>Pseudomonadati</taxon>
        <taxon>Pseudomonadota</taxon>
        <taxon>Betaproteobacteria</taxon>
        <taxon>Burkholderiales</taxon>
        <taxon>Burkholderiaceae</taxon>
        <taxon>Burkholderia</taxon>
        <taxon>Burkholderia cepacia complex</taxon>
    </lineage>
</organism>
<accession>A0AAE8NDD6</accession>
<proteinExistence type="predicted"/>